<comment type="caution">
    <text evidence="1">The sequence shown here is derived from an EMBL/GenBank/DDBJ whole genome shotgun (WGS) entry which is preliminary data.</text>
</comment>
<proteinExistence type="predicted"/>
<sequence>MLHLQKQLLLLRGYTSPLLCSFHHALLSTAVSADAALPGKFSGKDYLVTACGLTSGQAVKAAKYTSHWKSPSKADAVLAFLTGPDVRLSKADISRLVAYDVRILNCGVEKTLKRRLDIFRAYGLSTDQIQSFARFAPAVFRSFNIHERFGFWIPYLGSAAELIRLVKRNNYLLSSDIEKVIKPNIALLRERGLSDHDIAKMCVPNSRMLTMKPKTFMATLARADLLGVPRRSLVFKQAVCTTMALRMDTIESKLNLLCEILKCSKDEVVKMMRMNPVLLRTSVDKLRRVSKFLMTVAGLDTKYILSRPAILMYSLKSRLVPRHYVMKVLREKGLIREDKSFYAMVTIRDEVFQCRYVQPHKDVLPGLAEAYEACCKGELPNAHNYGC</sequence>
<organism evidence="1 2">
    <name type="scientific">Zizania palustris</name>
    <name type="common">Northern wild rice</name>
    <dbReference type="NCBI Taxonomy" id="103762"/>
    <lineage>
        <taxon>Eukaryota</taxon>
        <taxon>Viridiplantae</taxon>
        <taxon>Streptophyta</taxon>
        <taxon>Embryophyta</taxon>
        <taxon>Tracheophyta</taxon>
        <taxon>Spermatophyta</taxon>
        <taxon>Magnoliopsida</taxon>
        <taxon>Liliopsida</taxon>
        <taxon>Poales</taxon>
        <taxon>Poaceae</taxon>
        <taxon>BOP clade</taxon>
        <taxon>Oryzoideae</taxon>
        <taxon>Oryzeae</taxon>
        <taxon>Zizaniinae</taxon>
        <taxon>Zizania</taxon>
    </lineage>
</organism>
<dbReference type="PANTHER" id="PTHR13068">
    <property type="entry name" value="CGI-12 PROTEIN-RELATED"/>
    <property type="match status" value="1"/>
</dbReference>
<dbReference type="Proteomes" id="UP000729402">
    <property type="component" value="Unassembled WGS sequence"/>
</dbReference>
<accession>A0A8J5S6L5</accession>
<keyword evidence="2" id="KW-1185">Reference proteome</keyword>
<reference evidence="1" key="1">
    <citation type="journal article" date="2021" name="bioRxiv">
        <title>Whole Genome Assembly and Annotation of Northern Wild Rice, Zizania palustris L., Supports a Whole Genome Duplication in the Zizania Genus.</title>
        <authorList>
            <person name="Haas M."/>
            <person name="Kono T."/>
            <person name="Macchietto M."/>
            <person name="Millas R."/>
            <person name="McGilp L."/>
            <person name="Shao M."/>
            <person name="Duquette J."/>
            <person name="Hirsch C.N."/>
            <person name="Kimball J."/>
        </authorList>
    </citation>
    <scope>NUCLEOTIDE SEQUENCE</scope>
    <source>
        <tissue evidence="1">Fresh leaf tissue</tissue>
    </source>
</reference>
<dbReference type="PANTHER" id="PTHR13068:SF35">
    <property type="entry name" value="MITOCHONDRIAL TRANSCRIPTION TERMINATION FACTOR FAMILY PROTEIN"/>
    <property type="match status" value="1"/>
</dbReference>
<evidence type="ECO:0000313" key="1">
    <source>
        <dbReference type="EMBL" id="KAG8059423.1"/>
    </source>
</evidence>
<reference evidence="1" key="2">
    <citation type="submission" date="2021-02" db="EMBL/GenBank/DDBJ databases">
        <authorList>
            <person name="Kimball J.A."/>
            <person name="Haas M.W."/>
            <person name="Macchietto M."/>
            <person name="Kono T."/>
            <person name="Duquette J."/>
            <person name="Shao M."/>
        </authorList>
    </citation>
    <scope>NUCLEOTIDE SEQUENCE</scope>
    <source>
        <tissue evidence="1">Fresh leaf tissue</tissue>
    </source>
</reference>
<dbReference type="Pfam" id="PF02536">
    <property type="entry name" value="mTERF"/>
    <property type="match status" value="1"/>
</dbReference>
<protein>
    <submittedName>
        <fullName evidence="1">Uncharacterized protein</fullName>
    </submittedName>
</protein>
<dbReference type="GO" id="GO:0003676">
    <property type="term" value="F:nucleic acid binding"/>
    <property type="evidence" value="ECO:0007669"/>
    <property type="project" value="InterPro"/>
</dbReference>
<dbReference type="AlphaFoldDB" id="A0A8J5S6L5"/>
<evidence type="ECO:0000313" key="2">
    <source>
        <dbReference type="Proteomes" id="UP000729402"/>
    </source>
</evidence>
<dbReference type="InterPro" id="IPR003690">
    <property type="entry name" value="MTERF"/>
</dbReference>
<name>A0A8J5S6L5_ZIZPA</name>
<gene>
    <name evidence="1" type="ORF">GUJ93_ZPchr0002g25306</name>
</gene>
<dbReference type="FunFam" id="1.25.70.10:FF:000001">
    <property type="entry name" value="Mitochondrial transcription termination factor-like"/>
    <property type="match status" value="1"/>
</dbReference>
<dbReference type="SMART" id="SM00733">
    <property type="entry name" value="Mterf"/>
    <property type="match status" value="4"/>
</dbReference>
<dbReference type="OrthoDB" id="637682at2759"/>
<dbReference type="EMBL" id="JAAALK010000287">
    <property type="protein sequence ID" value="KAG8059423.1"/>
    <property type="molecule type" value="Genomic_DNA"/>
</dbReference>